<dbReference type="Proteomes" id="UP000751190">
    <property type="component" value="Unassembled WGS sequence"/>
</dbReference>
<dbReference type="AlphaFoldDB" id="A0A8J6CK56"/>
<dbReference type="EMBL" id="JAGTXO010000001">
    <property type="protein sequence ID" value="KAG8470708.1"/>
    <property type="molecule type" value="Genomic_DNA"/>
</dbReference>
<accession>A0A8J6CK56</accession>
<organism evidence="1 2">
    <name type="scientific">Diacronema lutheri</name>
    <name type="common">Unicellular marine alga</name>
    <name type="synonym">Monochrysis lutheri</name>
    <dbReference type="NCBI Taxonomy" id="2081491"/>
    <lineage>
        <taxon>Eukaryota</taxon>
        <taxon>Haptista</taxon>
        <taxon>Haptophyta</taxon>
        <taxon>Pavlovophyceae</taxon>
        <taxon>Pavlovales</taxon>
        <taxon>Pavlovaceae</taxon>
        <taxon>Diacronema</taxon>
    </lineage>
</organism>
<proteinExistence type="predicted"/>
<evidence type="ECO:0000313" key="2">
    <source>
        <dbReference type="Proteomes" id="UP000751190"/>
    </source>
</evidence>
<reference evidence="1" key="1">
    <citation type="submission" date="2021-05" db="EMBL/GenBank/DDBJ databases">
        <title>The genome of the haptophyte Pavlova lutheri (Diacronema luteri, Pavlovales) - a model for lipid biosynthesis in eukaryotic algae.</title>
        <authorList>
            <person name="Hulatt C.J."/>
            <person name="Posewitz M.C."/>
        </authorList>
    </citation>
    <scope>NUCLEOTIDE SEQUENCE</scope>
    <source>
        <strain evidence="1">NIVA-4/92</strain>
    </source>
</reference>
<protein>
    <submittedName>
        <fullName evidence="1">Uncharacterized protein</fullName>
    </submittedName>
</protein>
<name>A0A8J6CK56_DIALT</name>
<sequence>MSSLMVDALDSDMPRGRLRPTSTAEQRAFEHNIFFADWEGFKEGFVKKAVGNYNSLVLDSKAKPAS</sequence>
<comment type="caution">
    <text evidence="1">The sequence shown here is derived from an EMBL/GenBank/DDBJ whole genome shotgun (WGS) entry which is preliminary data.</text>
</comment>
<keyword evidence="2" id="KW-1185">Reference proteome</keyword>
<evidence type="ECO:0000313" key="1">
    <source>
        <dbReference type="EMBL" id="KAG8470708.1"/>
    </source>
</evidence>
<gene>
    <name evidence="1" type="ORF">KFE25_009129</name>
</gene>